<dbReference type="PANTHER" id="PTHR43630">
    <property type="entry name" value="POLY-BETA-1,6-N-ACETYL-D-GLUCOSAMINE SYNTHASE"/>
    <property type="match status" value="1"/>
</dbReference>
<proteinExistence type="predicted"/>
<dbReference type="Gene3D" id="3.90.550.10">
    <property type="entry name" value="Spore Coat Polysaccharide Biosynthesis Protein SpsA, Chain A"/>
    <property type="match status" value="1"/>
</dbReference>
<comment type="caution">
    <text evidence="2">The sequence shown here is derived from an EMBL/GenBank/DDBJ whole genome shotgun (WGS) entry which is preliminary data.</text>
</comment>
<feature type="domain" description="Glycosyltransferase 2-like" evidence="1">
    <location>
        <begin position="36"/>
        <end position="124"/>
    </location>
</feature>
<gene>
    <name evidence="2" type="ORF">JOF56_005077</name>
</gene>
<dbReference type="SUPFAM" id="SSF53448">
    <property type="entry name" value="Nucleotide-diphospho-sugar transferases"/>
    <property type="match status" value="1"/>
</dbReference>
<organism evidence="2 3">
    <name type="scientific">Kibdelosporangium banguiense</name>
    <dbReference type="NCBI Taxonomy" id="1365924"/>
    <lineage>
        <taxon>Bacteria</taxon>
        <taxon>Bacillati</taxon>
        <taxon>Actinomycetota</taxon>
        <taxon>Actinomycetes</taxon>
        <taxon>Pseudonocardiales</taxon>
        <taxon>Pseudonocardiaceae</taxon>
        <taxon>Kibdelosporangium</taxon>
    </lineage>
</organism>
<evidence type="ECO:0000259" key="1">
    <source>
        <dbReference type="Pfam" id="PF00535"/>
    </source>
</evidence>
<dbReference type="EMBL" id="JAGINW010000001">
    <property type="protein sequence ID" value="MBP2324692.1"/>
    <property type="molecule type" value="Genomic_DNA"/>
</dbReference>
<evidence type="ECO:0000313" key="3">
    <source>
        <dbReference type="Proteomes" id="UP001519332"/>
    </source>
</evidence>
<dbReference type="RefSeq" id="WP_209641987.1">
    <property type="nucleotide sequence ID" value="NZ_JAGINW010000001.1"/>
</dbReference>
<reference evidence="2 3" key="1">
    <citation type="submission" date="2021-03" db="EMBL/GenBank/DDBJ databases">
        <title>Sequencing the genomes of 1000 actinobacteria strains.</title>
        <authorList>
            <person name="Klenk H.-P."/>
        </authorList>
    </citation>
    <scope>NUCLEOTIDE SEQUENCE [LARGE SCALE GENOMIC DNA]</scope>
    <source>
        <strain evidence="2 3">DSM 46670</strain>
    </source>
</reference>
<keyword evidence="3" id="KW-1185">Reference proteome</keyword>
<name>A0ABS4TJU3_9PSEU</name>
<protein>
    <recommendedName>
        <fullName evidence="1">Glycosyltransferase 2-like domain-containing protein</fullName>
    </recommendedName>
</protein>
<accession>A0ABS4TJU3</accession>
<evidence type="ECO:0000313" key="2">
    <source>
        <dbReference type="EMBL" id="MBP2324692.1"/>
    </source>
</evidence>
<dbReference type="CDD" id="cd02511">
    <property type="entry name" value="Beta4Glucosyltransferase"/>
    <property type="match status" value="1"/>
</dbReference>
<dbReference type="InterPro" id="IPR001173">
    <property type="entry name" value="Glyco_trans_2-like"/>
</dbReference>
<dbReference type="Pfam" id="PF00535">
    <property type="entry name" value="Glycos_transf_2"/>
    <property type="match status" value="1"/>
</dbReference>
<dbReference type="InterPro" id="IPR029044">
    <property type="entry name" value="Nucleotide-diphossugar_trans"/>
</dbReference>
<dbReference type="PANTHER" id="PTHR43630:SF2">
    <property type="entry name" value="GLYCOSYLTRANSFERASE"/>
    <property type="match status" value="1"/>
</dbReference>
<sequence>MRHKASDAGSDRWIRQVYSSGTELSFNENTSRSPISIAVLAKDEERCIARCLDSVADRGFDVLVVDTGSADKTLDIVAEYTDRGVRLLHHPWPDSFAEVRNFAIESVASGWIVFLDADEWLTERAADELSACLESLSELADLSSLVFAPRIFEVDSGVFDDSIPRIFLADGPIRFCGAVHEYPAVAGIPGASVGLVGLDLEFRHDGYERTVVQAKGKLERNLALLDAARMADPGNPRWYFYTIRDGLPVLDRDQLVCLVSALEELLDSGVETGDLLGPRHYYGLALSFACQGLVVHGDWPTVHRYCDRLDALGERENPDAHYFRSMSELLHGVVTEDDLLRTVRLRGDEELIATGSAVDPSGRHLDAVIATLVAIFRGEAEAERYRELCVPWNDMFFEASRLRAGLLRVPAPGTADTVITAG</sequence>
<dbReference type="Proteomes" id="UP001519332">
    <property type="component" value="Unassembled WGS sequence"/>
</dbReference>